<evidence type="ECO:0000313" key="3">
    <source>
        <dbReference type="Proteomes" id="UP000426328"/>
    </source>
</evidence>
<evidence type="ECO:0000313" key="2">
    <source>
        <dbReference type="EMBL" id="QGR21348.1"/>
    </source>
</evidence>
<reference evidence="1 4" key="1">
    <citation type="submission" date="2019-10" db="EMBL/GenBank/DDBJ databases">
        <title>Comparative genomics of sulfur disproportionating microorganisms.</title>
        <authorList>
            <person name="Ward L.M."/>
            <person name="Bertran E."/>
            <person name="Johnston D."/>
        </authorList>
    </citation>
    <scope>NUCLEOTIDE SEQUENCE [LARGE SCALE GENOMIC DNA]</scope>
    <source>
        <strain evidence="1 4">DSM 3772</strain>
    </source>
</reference>
<accession>A0A650CU71</accession>
<dbReference type="GeneID" id="42778986"/>
<evidence type="ECO:0000313" key="1">
    <source>
        <dbReference type="EMBL" id="MQL56107.1"/>
    </source>
</evidence>
<gene>
    <name evidence="2" type="ORF">D1866_04575</name>
    <name evidence="1" type="ORF">GFB69_10250</name>
</gene>
<sequence>MNSYLFAINGSSIHTLLLSIDEEKSGDATYFVYSGFLIENEEVSLPLENYYNLPAFSTAYYIASRKKKAYTLLERHYYEGAVPLYLIFRTNDEKKAMEKALKTFKDTLLMMGLGLIFKIPSSYLELLSANYVKLLKKWF</sequence>
<proteinExistence type="predicted"/>
<dbReference type="AlphaFoldDB" id="A0A650CU71"/>
<organism evidence="2 3">
    <name type="scientific">Acidianus ambivalens</name>
    <name type="common">Desulfurolobus ambivalens</name>
    <dbReference type="NCBI Taxonomy" id="2283"/>
    <lineage>
        <taxon>Archaea</taxon>
        <taxon>Thermoproteota</taxon>
        <taxon>Thermoprotei</taxon>
        <taxon>Sulfolobales</taxon>
        <taxon>Sulfolobaceae</taxon>
        <taxon>Acidianus</taxon>
    </lineage>
</organism>
<name>A0A650CU71_ACIAM</name>
<dbReference type="EMBL" id="CP045482">
    <property type="protein sequence ID" value="QGR21348.1"/>
    <property type="molecule type" value="Genomic_DNA"/>
</dbReference>
<dbReference type="EMBL" id="WHYS01000002">
    <property type="protein sequence ID" value="MQL56107.1"/>
    <property type="molecule type" value="Genomic_DNA"/>
</dbReference>
<evidence type="ECO:0000313" key="4">
    <source>
        <dbReference type="Proteomes" id="UP000474054"/>
    </source>
</evidence>
<protein>
    <submittedName>
        <fullName evidence="2">Uncharacterized protein</fullName>
    </submittedName>
</protein>
<dbReference type="Proteomes" id="UP000426328">
    <property type="component" value="Chromosome"/>
</dbReference>
<dbReference type="RefSeq" id="WP_152942494.1">
    <property type="nucleotide sequence ID" value="NZ_CP045482.1"/>
</dbReference>
<dbReference type="Proteomes" id="UP000474054">
    <property type="component" value="Unassembled WGS sequence"/>
</dbReference>
<reference evidence="2 3" key="2">
    <citation type="submission" date="2019-10" db="EMBL/GenBank/DDBJ databases">
        <title>Genome Sequences from Six Type Strain Members of the Archaeal Family Sulfolobaceae: Acidianus ambivalens, Acidianus infernus, Metallosphaera prunae, Stygiolobus azoricus, Sulfolobus metallicus, and Sulfurisphaera ohwakuensis.</title>
        <authorList>
            <person name="Counts J.A."/>
            <person name="Kelly R.M."/>
        </authorList>
    </citation>
    <scope>NUCLEOTIDE SEQUENCE [LARGE SCALE GENOMIC DNA]</scope>
    <source>
        <strain evidence="2 3">LEI 10</strain>
    </source>
</reference>
<keyword evidence="3" id="KW-1185">Reference proteome</keyword>
<dbReference type="KEGG" id="aamb:D1866_04575"/>